<dbReference type="InterPro" id="IPR031563">
    <property type="entry name" value="MOT1/MOT2"/>
</dbReference>
<dbReference type="EMBL" id="JANBPT010001085">
    <property type="protein sequence ID" value="KAJ1910182.1"/>
    <property type="molecule type" value="Genomic_DNA"/>
</dbReference>
<dbReference type="Pfam" id="PF16983">
    <property type="entry name" value="MFS_MOT1"/>
    <property type="match status" value="2"/>
</dbReference>
<evidence type="ECO:0000313" key="4">
    <source>
        <dbReference type="Proteomes" id="UP001150569"/>
    </source>
</evidence>
<proteinExistence type="predicted"/>
<comment type="caution">
    <text evidence="3">The sequence shown here is derived from an EMBL/GenBank/DDBJ whole genome shotgun (WGS) entry which is preliminary data.</text>
</comment>
<dbReference type="PANTHER" id="PTHR31970">
    <property type="match status" value="1"/>
</dbReference>
<organism evidence="3 4">
    <name type="scientific">Tieghemiomyces parasiticus</name>
    <dbReference type="NCBI Taxonomy" id="78921"/>
    <lineage>
        <taxon>Eukaryota</taxon>
        <taxon>Fungi</taxon>
        <taxon>Fungi incertae sedis</taxon>
        <taxon>Zoopagomycota</taxon>
        <taxon>Kickxellomycotina</taxon>
        <taxon>Dimargaritomycetes</taxon>
        <taxon>Dimargaritales</taxon>
        <taxon>Dimargaritaceae</taxon>
        <taxon>Tieghemiomyces</taxon>
    </lineage>
</organism>
<reference evidence="3" key="1">
    <citation type="submission" date="2022-07" db="EMBL/GenBank/DDBJ databases">
        <title>Phylogenomic reconstructions and comparative analyses of Kickxellomycotina fungi.</title>
        <authorList>
            <person name="Reynolds N.K."/>
            <person name="Stajich J.E."/>
            <person name="Barry K."/>
            <person name="Grigoriev I.V."/>
            <person name="Crous P."/>
            <person name="Smith M.E."/>
        </authorList>
    </citation>
    <scope>NUCLEOTIDE SEQUENCE</scope>
    <source>
        <strain evidence="3">RSA 861</strain>
    </source>
</reference>
<feature type="transmembrane region" description="Helical" evidence="2">
    <location>
        <begin position="107"/>
        <end position="125"/>
    </location>
</feature>
<keyword evidence="2" id="KW-0812">Transmembrane</keyword>
<keyword evidence="2" id="KW-0472">Membrane</keyword>
<evidence type="ECO:0000256" key="1">
    <source>
        <dbReference type="SAM" id="MobiDB-lite"/>
    </source>
</evidence>
<name>A0A9W7ZS36_9FUNG</name>
<keyword evidence="2" id="KW-1133">Transmembrane helix</keyword>
<gene>
    <name evidence="3" type="ORF">IWQ60_010787</name>
</gene>
<evidence type="ECO:0000256" key="2">
    <source>
        <dbReference type="SAM" id="Phobius"/>
    </source>
</evidence>
<feature type="transmembrane region" description="Helical" evidence="2">
    <location>
        <begin position="235"/>
        <end position="258"/>
    </location>
</feature>
<dbReference type="Proteomes" id="UP001150569">
    <property type="component" value="Unassembled WGS sequence"/>
</dbReference>
<evidence type="ECO:0000313" key="3">
    <source>
        <dbReference type="EMBL" id="KAJ1910182.1"/>
    </source>
</evidence>
<feature type="region of interest" description="Disordered" evidence="1">
    <location>
        <begin position="352"/>
        <end position="405"/>
    </location>
</feature>
<accession>A0A9W7ZS36</accession>
<feature type="transmembrane region" description="Helical" evidence="2">
    <location>
        <begin position="195"/>
        <end position="215"/>
    </location>
</feature>
<feature type="transmembrane region" description="Helical" evidence="2">
    <location>
        <begin position="21"/>
        <end position="42"/>
    </location>
</feature>
<keyword evidence="4" id="KW-1185">Reference proteome</keyword>
<dbReference type="PANTHER" id="PTHR31970:SF9">
    <property type="entry name" value="MOLYBDATE TRANSPORTER 2"/>
    <property type="match status" value="1"/>
</dbReference>
<dbReference type="GO" id="GO:0015098">
    <property type="term" value="F:molybdate ion transmembrane transporter activity"/>
    <property type="evidence" value="ECO:0007669"/>
    <property type="project" value="InterPro"/>
</dbReference>
<feature type="transmembrane region" description="Helical" evidence="2">
    <location>
        <begin position="304"/>
        <end position="334"/>
    </location>
</feature>
<protein>
    <recommendedName>
        <fullName evidence="5">Sulfate transporter</fullName>
    </recommendedName>
</protein>
<dbReference type="OrthoDB" id="5402974at2759"/>
<dbReference type="AlphaFoldDB" id="A0A9W7ZS36"/>
<sequence length="405" mass="42774">MKAIAAMALAKPLTTHEILGAGIGVGTCVLLLGITRTIRLVIRYTPYPVIKGIQVGTGIKLMTKAADLVKLHPQWGGAQWRWFDNYEWALLSFVLVFALYRHPRFPTALLLFLGGLLLALLRVYAVPPADGPDRIAVPSAGFHYPRPDVPAWSDITTGFVTAGLGQLPLTLLNSGIAVCALAAELFPERSVTIESVTISVGLMNVVGCLFGSIPYCHGSGGLAGQYRFGARTEVSILVLGLFKLVLGVVFGASLVALLKVFPSSILGVLLFMSGAELAMAGRRYSTHLTPPLTPETEADRTRDFCVMVVTAGLLIGFSNDAVGFVGGLVVSWLFHMYPRVFRTLALVNPAPPATAPDASGSPRLNGPPSYGSTAANSDECEATAPSTDDMATGGVHKPTKSPSGT</sequence>
<evidence type="ECO:0008006" key="5">
    <source>
        <dbReference type="Google" id="ProtNLM"/>
    </source>
</evidence>